<evidence type="ECO:0000313" key="10">
    <source>
        <dbReference type="Proteomes" id="UP000036403"/>
    </source>
</evidence>
<feature type="domain" description="Helicase C-terminal" evidence="8">
    <location>
        <begin position="258"/>
        <end position="401"/>
    </location>
</feature>
<dbReference type="PROSITE" id="PS51194">
    <property type="entry name" value="HELICASE_CTER"/>
    <property type="match status" value="1"/>
</dbReference>
<reference evidence="9 10" key="1">
    <citation type="submission" date="2015-04" db="EMBL/GenBank/DDBJ databases">
        <title>Lasius niger genome sequencing.</title>
        <authorList>
            <person name="Konorov E.A."/>
            <person name="Nikitin M.A."/>
            <person name="Kirill M.V."/>
            <person name="Chang P."/>
        </authorList>
    </citation>
    <scope>NUCLEOTIDE SEQUENCE [LARGE SCALE GENOMIC DNA]</scope>
    <source>
        <tissue evidence="9">Whole</tissue>
    </source>
</reference>
<dbReference type="STRING" id="67767.A0A0J7KHW8"/>
<dbReference type="Pfam" id="PF00271">
    <property type="entry name" value="Helicase_C"/>
    <property type="match status" value="1"/>
</dbReference>
<dbReference type="InterPro" id="IPR044742">
    <property type="entry name" value="DEAD/DEAH_RhlB"/>
</dbReference>
<evidence type="ECO:0000259" key="7">
    <source>
        <dbReference type="PROSITE" id="PS51192"/>
    </source>
</evidence>
<dbReference type="InterPro" id="IPR050079">
    <property type="entry name" value="DEAD_box_RNA_helicase"/>
</dbReference>
<dbReference type="CDD" id="cd12252">
    <property type="entry name" value="RRM_DbpA"/>
    <property type="match status" value="1"/>
</dbReference>
<comment type="similarity">
    <text evidence="5">Belongs to the DEAD box helicase family.</text>
</comment>
<dbReference type="PaxDb" id="67767-A0A0J7KHW8"/>
<feature type="compositionally biased region" description="Polar residues" evidence="6">
    <location>
        <begin position="1"/>
        <end position="10"/>
    </location>
</feature>
<name>A0A0J7KHW8_LASNI</name>
<organism evidence="9 10">
    <name type="scientific">Lasius niger</name>
    <name type="common">Black garden ant</name>
    <dbReference type="NCBI Taxonomy" id="67767"/>
    <lineage>
        <taxon>Eukaryota</taxon>
        <taxon>Metazoa</taxon>
        <taxon>Ecdysozoa</taxon>
        <taxon>Arthropoda</taxon>
        <taxon>Hexapoda</taxon>
        <taxon>Insecta</taxon>
        <taxon>Pterygota</taxon>
        <taxon>Neoptera</taxon>
        <taxon>Endopterygota</taxon>
        <taxon>Hymenoptera</taxon>
        <taxon>Apocrita</taxon>
        <taxon>Aculeata</taxon>
        <taxon>Formicoidea</taxon>
        <taxon>Formicidae</taxon>
        <taxon>Formicinae</taxon>
        <taxon>Lasius</taxon>
        <taxon>Lasius</taxon>
    </lineage>
</organism>
<dbReference type="PANTHER" id="PTHR47959:SF1">
    <property type="entry name" value="ATP-DEPENDENT RNA HELICASE DBPA"/>
    <property type="match status" value="1"/>
</dbReference>
<dbReference type="PANTHER" id="PTHR47959">
    <property type="entry name" value="ATP-DEPENDENT RNA HELICASE RHLE-RELATED"/>
    <property type="match status" value="1"/>
</dbReference>
<keyword evidence="4 5" id="KW-0067">ATP-binding</keyword>
<dbReference type="InterPro" id="IPR014001">
    <property type="entry name" value="Helicase_ATP-bd"/>
</dbReference>
<evidence type="ECO:0000256" key="4">
    <source>
        <dbReference type="ARBA" id="ARBA00022840"/>
    </source>
</evidence>
<evidence type="ECO:0000256" key="6">
    <source>
        <dbReference type="SAM" id="MobiDB-lite"/>
    </source>
</evidence>
<gene>
    <name evidence="9" type="ORF">RF55_10499</name>
</gene>
<keyword evidence="1 5" id="KW-0547">Nucleotide-binding</keyword>
<dbReference type="SMART" id="SM00490">
    <property type="entry name" value="HELICc"/>
    <property type="match status" value="1"/>
</dbReference>
<evidence type="ECO:0000259" key="8">
    <source>
        <dbReference type="PROSITE" id="PS51194"/>
    </source>
</evidence>
<accession>A0A0J7KHW8</accession>
<dbReference type="GO" id="GO:0005524">
    <property type="term" value="F:ATP binding"/>
    <property type="evidence" value="ECO:0007669"/>
    <property type="project" value="UniProtKB-KW"/>
</dbReference>
<evidence type="ECO:0000256" key="2">
    <source>
        <dbReference type="ARBA" id="ARBA00022801"/>
    </source>
</evidence>
<dbReference type="OrthoDB" id="4255at2759"/>
<evidence type="ECO:0000256" key="1">
    <source>
        <dbReference type="ARBA" id="ARBA00022741"/>
    </source>
</evidence>
<dbReference type="InterPro" id="IPR012677">
    <property type="entry name" value="Nucleotide-bd_a/b_plait_sf"/>
</dbReference>
<dbReference type="GO" id="GO:0005829">
    <property type="term" value="C:cytosol"/>
    <property type="evidence" value="ECO:0007669"/>
    <property type="project" value="TreeGrafter"/>
</dbReference>
<dbReference type="GO" id="GO:0003724">
    <property type="term" value="F:RNA helicase activity"/>
    <property type="evidence" value="ECO:0007669"/>
    <property type="project" value="TreeGrafter"/>
</dbReference>
<proteinExistence type="inferred from homology"/>
<dbReference type="Gene3D" id="3.30.70.330">
    <property type="match status" value="1"/>
</dbReference>
<dbReference type="AlphaFoldDB" id="A0A0J7KHW8"/>
<dbReference type="InterPro" id="IPR027417">
    <property type="entry name" value="P-loop_NTPase"/>
</dbReference>
<feature type="compositionally biased region" description="Gly residues" evidence="6">
    <location>
        <begin position="568"/>
        <end position="593"/>
    </location>
</feature>
<protein>
    <submittedName>
        <fullName evidence="9">Atp-dependent rna helicase</fullName>
    </submittedName>
</protein>
<feature type="region of interest" description="Disordered" evidence="6">
    <location>
        <begin position="539"/>
        <end position="606"/>
    </location>
</feature>
<dbReference type="Gene3D" id="3.40.50.300">
    <property type="entry name" value="P-loop containing nucleotide triphosphate hydrolases"/>
    <property type="match status" value="2"/>
</dbReference>
<dbReference type="EMBL" id="LBMM01007345">
    <property type="protein sequence ID" value="KMQ89829.1"/>
    <property type="molecule type" value="Genomic_DNA"/>
</dbReference>
<comment type="caution">
    <text evidence="9">The sequence shown here is derived from an EMBL/GenBank/DDBJ whole genome shotgun (WGS) entry which is preliminary data.</text>
</comment>
<dbReference type="PROSITE" id="PS00039">
    <property type="entry name" value="DEAD_ATP_HELICASE"/>
    <property type="match status" value="1"/>
</dbReference>
<dbReference type="GO" id="GO:0003676">
    <property type="term" value="F:nucleic acid binding"/>
    <property type="evidence" value="ECO:0007669"/>
    <property type="project" value="InterPro"/>
</dbReference>
<dbReference type="SUPFAM" id="SSF52540">
    <property type="entry name" value="P-loop containing nucleoside triphosphate hydrolases"/>
    <property type="match status" value="1"/>
</dbReference>
<dbReference type="PROSITE" id="PS51192">
    <property type="entry name" value="HELICASE_ATP_BIND_1"/>
    <property type="match status" value="1"/>
</dbReference>
<dbReference type="Pfam" id="PF00270">
    <property type="entry name" value="DEAD"/>
    <property type="match status" value="1"/>
</dbReference>
<dbReference type="GO" id="GO:0016787">
    <property type="term" value="F:hydrolase activity"/>
    <property type="evidence" value="ECO:0007669"/>
    <property type="project" value="UniProtKB-KW"/>
</dbReference>
<dbReference type="InterPro" id="IPR005580">
    <property type="entry name" value="DbpA/CsdA_RNA-bd_dom"/>
</dbReference>
<keyword evidence="10" id="KW-1185">Reference proteome</keyword>
<dbReference type="Pfam" id="PF03880">
    <property type="entry name" value="DbpA"/>
    <property type="match status" value="1"/>
</dbReference>
<dbReference type="InterPro" id="IPR011545">
    <property type="entry name" value="DEAD/DEAH_box_helicase_dom"/>
</dbReference>
<evidence type="ECO:0000313" key="9">
    <source>
        <dbReference type="EMBL" id="KMQ89829.1"/>
    </source>
</evidence>
<dbReference type="CDD" id="cd00268">
    <property type="entry name" value="DEADc"/>
    <property type="match status" value="1"/>
</dbReference>
<dbReference type="Proteomes" id="UP000036403">
    <property type="component" value="Unassembled WGS sequence"/>
</dbReference>
<keyword evidence="2 5" id="KW-0378">Hydrolase</keyword>
<dbReference type="SMART" id="SM00487">
    <property type="entry name" value="DEXDc"/>
    <property type="match status" value="1"/>
</dbReference>
<dbReference type="InterPro" id="IPR000629">
    <property type="entry name" value="RNA-helicase_DEAD-box_CS"/>
</dbReference>
<keyword evidence="3 5" id="KW-0347">Helicase</keyword>
<sequence>MTDTVSQSAEQKPDKAAETKSAPSFPDTFPALTKALEAQGYTTPTQVQQAIFDPALQGKDLLVSARTGSGKTVAFGMAFAQDLLGDEKKLPKASAPLALVVAPTRELAQQVQRELEWLYADAGAEIACCIGGTDARREARTLERGAHIVVGTPGRLCDHLSRRNLKLSKVRVAVLDEADEMLDMGFREELEKLLDSLPEQHRTLLFSATIAKEIVTLAKRFQKDSVRIDVASNQKQHADIEYRAVVTPPKELEASLVNVLRYYECPTAMVFCNTRMMVKEVQTYLMDRGFSSVAISGEMGQNERSRAIESLRSGHARVCVATDVAARGIDIRALELVVHVTLPGSSESLLHRSGRTGRAGRKGTSVLLVPVNQRRRAERLLNQAQIKAEWEAVPTISMITERDGQKLMDNTLLKQAAKAEVEGLENTGDQALISKLVETYDAKQLAAALVEFYLAGLPAPENIAPVSPTGPSPRSMKGAWFRMGLGRKEGADPKWLVPLICKLGNVQKRDIGDIRILPDHTLFQIADARVQQFTLETAGAGNDQPSIEPSAPPPQDAGFSRDRRGRGGKPSGGPRKGGKGGGKGGFGKGGGKPFAGRSESRKRTKK</sequence>
<dbReference type="CDD" id="cd18787">
    <property type="entry name" value="SF2_C_DEAD"/>
    <property type="match status" value="1"/>
</dbReference>
<dbReference type="InterPro" id="IPR001650">
    <property type="entry name" value="Helicase_C-like"/>
</dbReference>
<feature type="region of interest" description="Disordered" evidence="6">
    <location>
        <begin position="1"/>
        <end position="25"/>
    </location>
</feature>
<evidence type="ECO:0000256" key="3">
    <source>
        <dbReference type="ARBA" id="ARBA00022806"/>
    </source>
</evidence>
<evidence type="ECO:0000256" key="5">
    <source>
        <dbReference type="RuleBase" id="RU000492"/>
    </source>
</evidence>
<feature type="domain" description="Helicase ATP-binding" evidence="7">
    <location>
        <begin position="52"/>
        <end position="228"/>
    </location>
</feature>